<sequence length="133" mass="14735">MPPEKPLLYTKEFLRQEKELPPEVQSVVRSLLLEVLAVEGMSLASGTLLKALGSGLWEFRIGRNLKSVLKAAGITLPHNARNRKVLVRVFCSFEDGGILLLGCYDKLRNGSDRAQNIAIQNARSMLLTFRGGK</sequence>
<organism evidence="1">
    <name type="scientific">freshwater metagenome</name>
    <dbReference type="NCBI Taxonomy" id="449393"/>
    <lineage>
        <taxon>unclassified sequences</taxon>
        <taxon>metagenomes</taxon>
        <taxon>ecological metagenomes</taxon>
    </lineage>
</organism>
<dbReference type="EMBL" id="CAEZXL010000019">
    <property type="protein sequence ID" value="CAB4680211.1"/>
    <property type="molecule type" value="Genomic_DNA"/>
</dbReference>
<name>A0A6J6N0Q9_9ZZZZ</name>
<protein>
    <submittedName>
        <fullName evidence="1">Unannotated protein</fullName>
    </submittedName>
</protein>
<gene>
    <name evidence="1" type="ORF">UFOPK2373_00196</name>
</gene>
<dbReference type="AlphaFoldDB" id="A0A6J6N0Q9"/>
<accession>A0A6J6N0Q9</accession>
<proteinExistence type="predicted"/>
<evidence type="ECO:0000313" key="1">
    <source>
        <dbReference type="EMBL" id="CAB4680211.1"/>
    </source>
</evidence>
<reference evidence="1" key="1">
    <citation type="submission" date="2020-05" db="EMBL/GenBank/DDBJ databases">
        <authorList>
            <person name="Chiriac C."/>
            <person name="Salcher M."/>
            <person name="Ghai R."/>
            <person name="Kavagutti S V."/>
        </authorList>
    </citation>
    <scope>NUCLEOTIDE SEQUENCE</scope>
</reference>